<dbReference type="Gene3D" id="3.30.1330.60">
    <property type="entry name" value="OmpA-like domain"/>
    <property type="match status" value="2"/>
</dbReference>
<organism evidence="7 8">
    <name type="scientific">Flavobacterium beibuense</name>
    <dbReference type="NCBI Taxonomy" id="657326"/>
    <lineage>
        <taxon>Bacteria</taxon>
        <taxon>Pseudomonadati</taxon>
        <taxon>Bacteroidota</taxon>
        <taxon>Flavobacteriia</taxon>
        <taxon>Flavobacteriales</taxon>
        <taxon>Flavobacteriaceae</taxon>
        <taxon>Flavobacterium</taxon>
    </lineage>
</organism>
<evidence type="ECO:0000313" key="7">
    <source>
        <dbReference type="EMBL" id="RYJ42353.1"/>
    </source>
</evidence>
<dbReference type="RefSeq" id="WP_129751265.1">
    <property type="nucleotide sequence ID" value="NZ_JUIW01000007.1"/>
</dbReference>
<evidence type="ECO:0000259" key="6">
    <source>
        <dbReference type="PROSITE" id="PS51123"/>
    </source>
</evidence>
<dbReference type="InterPro" id="IPR050330">
    <property type="entry name" value="Bact_OuterMem_StrucFunc"/>
</dbReference>
<dbReference type="GO" id="GO:0009279">
    <property type="term" value="C:cell outer membrane"/>
    <property type="evidence" value="ECO:0007669"/>
    <property type="project" value="UniProtKB-SubCell"/>
</dbReference>
<keyword evidence="8" id="KW-1185">Reference proteome</keyword>
<evidence type="ECO:0000256" key="5">
    <source>
        <dbReference type="SAM" id="SignalP"/>
    </source>
</evidence>
<evidence type="ECO:0000256" key="1">
    <source>
        <dbReference type="ARBA" id="ARBA00004442"/>
    </source>
</evidence>
<feature type="domain" description="OmpA-like" evidence="6">
    <location>
        <begin position="143"/>
        <end position="260"/>
    </location>
</feature>
<dbReference type="InterPro" id="IPR036737">
    <property type="entry name" value="OmpA-like_sf"/>
</dbReference>
<sequence length="260" mass="29991">MKHTFTLLMLVVFTLTQAQQKHTVYFDFDIDEANNSSVTRLDDWMTQNKNAIVEKVYGYADSKGNNDYNILLSQRRADDVLNRLKAYGIAVNNNVEVKAFGEDFEQDENQAKNRKVEIYYTLTEQARPEPKPDKPEFTKKVEEAKVGDKLRLPKLYFYNNSDIVVPGSKPTLSELLVIMRNNPKLKIDIQGHICCQTVETGDISAKRAKAVYNFLVRNGIDSKRLSYQGFKSSRPVYPLPEKNEDERDANRRVEIEIIEN</sequence>
<comment type="caution">
    <text evidence="7">The sequence shown here is derived from an EMBL/GenBank/DDBJ whole genome shotgun (WGS) entry which is preliminary data.</text>
</comment>
<dbReference type="PRINTS" id="PR01021">
    <property type="entry name" value="OMPADOMAIN"/>
</dbReference>
<evidence type="ECO:0000256" key="2">
    <source>
        <dbReference type="ARBA" id="ARBA00023136"/>
    </source>
</evidence>
<gene>
    <name evidence="7" type="ORF">NU09_2139</name>
</gene>
<dbReference type="InterPro" id="IPR006665">
    <property type="entry name" value="OmpA-like"/>
</dbReference>
<keyword evidence="7" id="KW-0449">Lipoprotein</keyword>
<feature type="signal peptide" evidence="5">
    <location>
        <begin position="1"/>
        <end position="18"/>
    </location>
</feature>
<comment type="subcellular location">
    <subcellularLocation>
        <location evidence="1">Cell outer membrane</location>
    </subcellularLocation>
</comment>
<dbReference type="Pfam" id="PF00691">
    <property type="entry name" value="OmpA"/>
    <property type="match status" value="2"/>
</dbReference>
<proteinExistence type="predicted"/>
<evidence type="ECO:0000256" key="3">
    <source>
        <dbReference type="ARBA" id="ARBA00023237"/>
    </source>
</evidence>
<keyword evidence="2 4" id="KW-0472">Membrane</keyword>
<dbReference type="PANTHER" id="PTHR30329:SF21">
    <property type="entry name" value="LIPOPROTEIN YIAD-RELATED"/>
    <property type="match status" value="1"/>
</dbReference>
<dbReference type="InterPro" id="IPR006664">
    <property type="entry name" value="OMP_bac"/>
</dbReference>
<accession>A0A444W987</accession>
<dbReference type="AlphaFoldDB" id="A0A444W987"/>
<dbReference type="EMBL" id="JUIW01000007">
    <property type="protein sequence ID" value="RYJ42353.1"/>
    <property type="molecule type" value="Genomic_DNA"/>
</dbReference>
<feature type="chain" id="PRO_5019075614" evidence="5">
    <location>
        <begin position="19"/>
        <end position="260"/>
    </location>
</feature>
<reference evidence="7 8" key="1">
    <citation type="submission" date="2014-12" db="EMBL/GenBank/DDBJ databases">
        <title>Genome sequence of Flavobacterium beibuense RSKm HC5.</title>
        <authorList>
            <person name="Kim J.F."/>
            <person name="Song J.Y."/>
            <person name="Kwak M.-J."/>
            <person name="Lee S.-W."/>
        </authorList>
    </citation>
    <scope>NUCLEOTIDE SEQUENCE [LARGE SCALE GENOMIC DNA]</scope>
    <source>
        <strain evidence="7 8">RSKm HC5</strain>
    </source>
</reference>
<dbReference type="SUPFAM" id="SSF103088">
    <property type="entry name" value="OmpA-like"/>
    <property type="match status" value="2"/>
</dbReference>
<dbReference type="OrthoDB" id="9782229at2"/>
<evidence type="ECO:0000313" key="8">
    <source>
        <dbReference type="Proteomes" id="UP000289775"/>
    </source>
</evidence>
<evidence type="ECO:0000256" key="4">
    <source>
        <dbReference type="PROSITE-ProRule" id="PRU00473"/>
    </source>
</evidence>
<name>A0A444W987_9FLAO</name>
<keyword evidence="3" id="KW-0998">Cell outer membrane</keyword>
<dbReference type="CDD" id="cd07185">
    <property type="entry name" value="OmpA_C-like"/>
    <property type="match status" value="2"/>
</dbReference>
<dbReference type="PANTHER" id="PTHR30329">
    <property type="entry name" value="STATOR ELEMENT OF FLAGELLAR MOTOR COMPLEX"/>
    <property type="match status" value="1"/>
</dbReference>
<dbReference type="Proteomes" id="UP000289775">
    <property type="component" value="Unassembled WGS sequence"/>
</dbReference>
<keyword evidence="5" id="KW-0732">Signal</keyword>
<dbReference type="PROSITE" id="PS51123">
    <property type="entry name" value="OMPA_2"/>
    <property type="match status" value="2"/>
</dbReference>
<feature type="domain" description="OmpA-like" evidence="6">
    <location>
        <begin position="13"/>
        <end position="124"/>
    </location>
</feature>
<protein>
    <submittedName>
        <fullName evidence="7">Peptidoglycan-associated lipoprotein</fullName>
    </submittedName>
</protein>